<name>A0A3B0UMS8_9ZZZZ</name>
<feature type="non-terminal residue" evidence="1">
    <location>
        <position position="1"/>
    </location>
</feature>
<dbReference type="AlphaFoldDB" id="A0A3B0UMS8"/>
<dbReference type="EMBL" id="UOEV01000045">
    <property type="protein sequence ID" value="VAW32405.1"/>
    <property type="molecule type" value="Genomic_DNA"/>
</dbReference>
<gene>
    <name evidence="1" type="ORF">MNBD_CPR01-273</name>
</gene>
<accession>A0A3B0UMS8</accession>
<sequence>ASPGHFSVTAIPGIIGLFRQFSSEGFNGFKPTRWMAPFNDYPWEPFAKTRKNKARRFLVDAYRRRQYFYEPYELPPMVMSIEEIATLYHIPSATVETPNMARVTSVTGTAPSNLPT</sequence>
<protein>
    <submittedName>
        <fullName evidence="1">Uncharacterized protein</fullName>
    </submittedName>
</protein>
<evidence type="ECO:0000313" key="1">
    <source>
        <dbReference type="EMBL" id="VAW32405.1"/>
    </source>
</evidence>
<organism evidence="1">
    <name type="scientific">hydrothermal vent metagenome</name>
    <dbReference type="NCBI Taxonomy" id="652676"/>
    <lineage>
        <taxon>unclassified sequences</taxon>
        <taxon>metagenomes</taxon>
        <taxon>ecological metagenomes</taxon>
    </lineage>
</organism>
<reference evidence="1" key="1">
    <citation type="submission" date="2018-06" db="EMBL/GenBank/DDBJ databases">
        <authorList>
            <person name="Zhirakovskaya E."/>
        </authorList>
    </citation>
    <scope>NUCLEOTIDE SEQUENCE</scope>
</reference>
<proteinExistence type="predicted"/>